<comment type="similarity">
    <text evidence="1">Belongs to the PstS family.</text>
</comment>
<dbReference type="Gene3D" id="3.40.190.10">
    <property type="entry name" value="Periplasmic binding protein-like II"/>
    <property type="match status" value="2"/>
</dbReference>
<dbReference type="InterPro" id="IPR005673">
    <property type="entry name" value="ABC_phos-bd_PstS"/>
</dbReference>
<feature type="signal peptide" evidence="5">
    <location>
        <begin position="1"/>
        <end position="36"/>
    </location>
</feature>
<dbReference type="Pfam" id="PF12849">
    <property type="entry name" value="PBP_like_2"/>
    <property type="match status" value="1"/>
</dbReference>
<evidence type="ECO:0000256" key="3">
    <source>
        <dbReference type="ARBA" id="ARBA00022592"/>
    </source>
</evidence>
<dbReference type="GO" id="GO:0043190">
    <property type="term" value="C:ATP-binding cassette (ABC) transporter complex"/>
    <property type="evidence" value="ECO:0007669"/>
    <property type="project" value="InterPro"/>
</dbReference>
<dbReference type="NCBIfam" id="TIGR00975">
    <property type="entry name" value="3a0107s03"/>
    <property type="match status" value="1"/>
</dbReference>
<protein>
    <submittedName>
        <fullName evidence="7">Phosphate ABC transporter substrate-binding protein PstS</fullName>
    </submittedName>
</protein>
<evidence type="ECO:0000256" key="5">
    <source>
        <dbReference type="SAM" id="SignalP"/>
    </source>
</evidence>
<proteinExistence type="inferred from homology"/>
<feature type="region of interest" description="Disordered" evidence="4">
    <location>
        <begin position="396"/>
        <end position="541"/>
    </location>
</feature>
<feature type="compositionally biased region" description="Gly residues" evidence="4">
    <location>
        <begin position="525"/>
        <end position="541"/>
    </location>
</feature>
<reference evidence="7" key="1">
    <citation type="submission" date="2024-07" db="EMBL/GenBank/DDBJ databases">
        <authorList>
            <person name="Yu S.T."/>
        </authorList>
    </citation>
    <scope>NUCLEOTIDE SEQUENCE</scope>
    <source>
        <strain evidence="7">R44</strain>
    </source>
</reference>
<gene>
    <name evidence="7" type="primary">pstS</name>
    <name evidence="7" type="ORF">AB5J54_13100</name>
</gene>
<keyword evidence="2" id="KW-0813">Transport</keyword>
<dbReference type="SUPFAM" id="SSF53850">
    <property type="entry name" value="Periplasmic binding protein-like II"/>
    <property type="match status" value="1"/>
</dbReference>
<dbReference type="AlphaFoldDB" id="A0AB39SUU0"/>
<organism evidence="7">
    <name type="scientific">Streptomyces sp. R44</name>
    <dbReference type="NCBI Taxonomy" id="3238633"/>
    <lineage>
        <taxon>Bacteria</taxon>
        <taxon>Bacillati</taxon>
        <taxon>Actinomycetota</taxon>
        <taxon>Actinomycetes</taxon>
        <taxon>Kitasatosporales</taxon>
        <taxon>Streptomycetaceae</taxon>
        <taxon>Streptomyces</taxon>
    </lineage>
</organism>
<dbReference type="GO" id="GO:0035435">
    <property type="term" value="P:phosphate ion transmembrane transport"/>
    <property type="evidence" value="ECO:0007669"/>
    <property type="project" value="InterPro"/>
</dbReference>
<feature type="compositionally biased region" description="Polar residues" evidence="4">
    <location>
        <begin position="396"/>
        <end position="407"/>
    </location>
</feature>
<evidence type="ECO:0000256" key="1">
    <source>
        <dbReference type="ARBA" id="ARBA00008725"/>
    </source>
</evidence>
<feature type="compositionally biased region" description="Gly residues" evidence="4">
    <location>
        <begin position="439"/>
        <end position="509"/>
    </location>
</feature>
<feature type="chain" id="PRO_5044262150" evidence="5">
    <location>
        <begin position="37"/>
        <end position="599"/>
    </location>
</feature>
<evidence type="ECO:0000256" key="4">
    <source>
        <dbReference type="SAM" id="MobiDB-lite"/>
    </source>
</evidence>
<sequence length="599" mass="60024">MSGRPPAFPARVLRRTLAVLVTALALVVPFAPPAAAESYVPVSGAGSTWSQNALDQWRANVKQYGMTVNYNGTGSSDGRNQFRNGTVDFAVSEIPYGINDSGVADPPPSRKFSYMPIVAGGTAFMYNLRIGNRRVTNLRLSGETVAKIFTGGITLWNDPALKADNPGLAASLPARRIVPVVRSDGSGTTAQLTTWLSKRHSALWDAYCAQAGRRTPCGPTSNYPVVGGKGFVGQSGSNGVSGYVAQEGNQGTITYVEYSYAVSTTGFPVAKILNAKGYYTEPTAQNVAVSLTSARINPDLTQRLDEVYDSTDPRTYPLSSYSYMIVPTAVESNFNPQKGKSLGAFAYYFLCQGQQSVDRLGYSPLPVNLVQAGLAQVRRIPGVVAESVDIRKCKNPTFSSDGTNTLAKTAPMPKPCDLKGPDQCDTGTGGDKTPTHTGGSTGGAGTSGGTSGGADTTGGTGGTGGSGGSGSGGTGSGGTGTGGATGGATGGGAAASGGAGTAGGSGAATGGALDPDTGQPLAAGDSGGSGSGGSGGGPGSGAAGGGDLYGVPVTTAASVGGGLQTTLMVLGALLLCGVTVGPPLLHRRLAARRAGEETR</sequence>
<feature type="domain" description="PBP" evidence="6">
    <location>
        <begin position="34"/>
        <end position="351"/>
    </location>
</feature>
<dbReference type="CDD" id="cd13565">
    <property type="entry name" value="PBP2_PstS"/>
    <property type="match status" value="1"/>
</dbReference>
<name>A0AB39SUU0_9ACTN</name>
<dbReference type="PANTHER" id="PTHR42996">
    <property type="entry name" value="PHOSPHATE-BINDING PROTEIN PSTS"/>
    <property type="match status" value="1"/>
</dbReference>
<keyword evidence="5" id="KW-0732">Signal</keyword>
<keyword evidence="3" id="KW-0592">Phosphate transport</keyword>
<dbReference type="PANTHER" id="PTHR42996:SF1">
    <property type="entry name" value="PHOSPHATE-BINDING PROTEIN PSTS"/>
    <property type="match status" value="1"/>
</dbReference>
<evidence type="ECO:0000256" key="2">
    <source>
        <dbReference type="ARBA" id="ARBA00022448"/>
    </source>
</evidence>
<evidence type="ECO:0000313" key="7">
    <source>
        <dbReference type="EMBL" id="XDQ71402.1"/>
    </source>
</evidence>
<dbReference type="InterPro" id="IPR024370">
    <property type="entry name" value="PBP_domain"/>
</dbReference>
<dbReference type="RefSeq" id="WP_369144099.1">
    <property type="nucleotide sequence ID" value="NZ_CP163444.1"/>
</dbReference>
<evidence type="ECO:0000259" key="6">
    <source>
        <dbReference type="Pfam" id="PF12849"/>
    </source>
</evidence>
<dbReference type="EMBL" id="CP163444">
    <property type="protein sequence ID" value="XDQ71402.1"/>
    <property type="molecule type" value="Genomic_DNA"/>
</dbReference>
<dbReference type="GO" id="GO:0042301">
    <property type="term" value="F:phosphate ion binding"/>
    <property type="evidence" value="ECO:0007669"/>
    <property type="project" value="InterPro"/>
</dbReference>
<accession>A0AB39SUU0</accession>
<dbReference type="InterPro" id="IPR050962">
    <property type="entry name" value="Phosphate-bind_PstS"/>
</dbReference>